<evidence type="ECO:0000313" key="5">
    <source>
        <dbReference type="Proteomes" id="UP000001646"/>
    </source>
</evidence>
<keyword evidence="2" id="KW-0677">Repeat</keyword>
<dbReference type="PANTHER" id="PTHR19845:SF0">
    <property type="entry name" value="KATANIN P80 WD40 REPEAT-CONTAINING SUBUNIT B1"/>
    <property type="match status" value="1"/>
</dbReference>
<accession>A0A803TSR6</accession>
<dbReference type="Gene3D" id="2.130.10.10">
    <property type="entry name" value="YVTN repeat-like/Quinoprotein amine dehydrogenase"/>
    <property type="match status" value="1"/>
</dbReference>
<organism evidence="4 5">
    <name type="scientific">Anolis carolinensis</name>
    <name type="common">Green anole</name>
    <name type="synonym">American chameleon</name>
    <dbReference type="NCBI Taxonomy" id="28377"/>
    <lineage>
        <taxon>Eukaryota</taxon>
        <taxon>Metazoa</taxon>
        <taxon>Chordata</taxon>
        <taxon>Craniata</taxon>
        <taxon>Vertebrata</taxon>
        <taxon>Euteleostomi</taxon>
        <taxon>Lepidosauria</taxon>
        <taxon>Squamata</taxon>
        <taxon>Bifurcata</taxon>
        <taxon>Unidentata</taxon>
        <taxon>Episquamata</taxon>
        <taxon>Toxicofera</taxon>
        <taxon>Iguania</taxon>
        <taxon>Dactyloidae</taxon>
        <taxon>Anolis</taxon>
    </lineage>
</organism>
<dbReference type="InterPro" id="IPR019775">
    <property type="entry name" value="WD40_repeat_CS"/>
</dbReference>
<protein>
    <submittedName>
        <fullName evidence="4">Uncharacterized protein</fullName>
    </submittedName>
</protein>
<sequence length="153" mass="17366">MNIQKGTTYKGHSQAVRCLRFSPDGKWLASSSDNHTVKLWDLAAGKIMFEFAGHMGPVNMVEFHPNEYLLASGSSDRMIRFWDLEKFQVVSCIEEEATPARCVLFNPDGCCLFAGCQDTLRVYGWEPERCFDVVPISWGKQREANNWMFTGTA</sequence>
<dbReference type="Ensembl" id="ENSACAT00000039105.1">
    <property type="protein sequence ID" value="ENSACAP00000038256.1"/>
    <property type="gene ID" value="ENSACAG00000043375.1"/>
</dbReference>
<evidence type="ECO:0000313" key="4">
    <source>
        <dbReference type="Ensembl" id="ENSACAP00000038256.1"/>
    </source>
</evidence>
<proteinExistence type="predicted"/>
<evidence type="ECO:0000256" key="1">
    <source>
        <dbReference type="ARBA" id="ARBA00022574"/>
    </source>
</evidence>
<dbReference type="SUPFAM" id="SSF50978">
    <property type="entry name" value="WD40 repeat-like"/>
    <property type="match status" value="1"/>
</dbReference>
<dbReference type="AlphaFoldDB" id="A0A803TSR6"/>
<dbReference type="InterPro" id="IPR015943">
    <property type="entry name" value="WD40/YVTN_repeat-like_dom_sf"/>
</dbReference>
<dbReference type="PANTHER" id="PTHR19845">
    <property type="entry name" value="KATANIN P80 SUBUNIT"/>
    <property type="match status" value="1"/>
</dbReference>
<evidence type="ECO:0000256" key="2">
    <source>
        <dbReference type="ARBA" id="ARBA00022737"/>
    </source>
</evidence>
<dbReference type="Proteomes" id="UP000001646">
    <property type="component" value="Chromosome 6"/>
</dbReference>
<dbReference type="PROSITE" id="PS00678">
    <property type="entry name" value="WD_REPEATS_1"/>
    <property type="match status" value="2"/>
</dbReference>
<dbReference type="InParanoid" id="A0A803TSR6"/>
<dbReference type="InterPro" id="IPR036322">
    <property type="entry name" value="WD40_repeat_dom_sf"/>
</dbReference>
<dbReference type="GeneTree" id="ENSGT00940000157918"/>
<reference evidence="4" key="3">
    <citation type="submission" date="2025-09" db="UniProtKB">
        <authorList>
            <consortium name="Ensembl"/>
        </authorList>
    </citation>
    <scope>IDENTIFICATION</scope>
</reference>
<keyword evidence="5" id="KW-1185">Reference proteome</keyword>
<dbReference type="Pfam" id="PF00400">
    <property type="entry name" value="WD40"/>
    <property type="match status" value="3"/>
</dbReference>
<dbReference type="InterPro" id="IPR001680">
    <property type="entry name" value="WD40_rpt"/>
</dbReference>
<feature type="repeat" description="WD" evidence="3">
    <location>
        <begin position="51"/>
        <end position="92"/>
    </location>
</feature>
<keyword evidence="1 3" id="KW-0853">WD repeat</keyword>
<reference evidence="4" key="2">
    <citation type="submission" date="2025-08" db="UniProtKB">
        <authorList>
            <consortium name="Ensembl"/>
        </authorList>
    </citation>
    <scope>IDENTIFICATION</scope>
</reference>
<dbReference type="PROSITE" id="PS50294">
    <property type="entry name" value="WD_REPEATS_REGION"/>
    <property type="match status" value="2"/>
</dbReference>
<feature type="repeat" description="WD" evidence="3">
    <location>
        <begin position="9"/>
        <end position="50"/>
    </location>
</feature>
<reference evidence="4 5" key="1">
    <citation type="submission" date="2009-12" db="EMBL/GenBank/DDBJ databases">
        <title>The Genome Sequence of Anolis carolinensis (Green Anole Lizard).</title>
        <authorList>
            <consortium name="The Genome Sequencing Platform"/>
            <person name="Di Palma F."/>
            <person name="Alfoldi J."/>
            <person name="Heiman D."/>
            <person name="Young S."/>
            <person name="Grabherr M."/>
            <person name="Johnson J."/>
            <person name="Lander E.S."/>
            <person name="Lindblad-Toh K."/>
        </authorList>
    </citation>
    <scope>NUCLEOTIDE SEQUENCE [LARGE SCALE GENOMIC DNA]</scope>
    <source>
        <strain evidence="4 5">JBL SC #1</strain>
    </source>
</reference>
<evidence type="ECO:0000256" key="3">
    <source>
        <dbReference type="PROSITE-ProRule" id="PRU00221"/>
    </source>
</evidence>
<name>A0A803TSR6_ANOCA</name>
<dbReference type="PROSITE" id="PS50082">
    <property type="entry name" value="WD_REPEATS_2"/>
    <property type="match status" value="2"/>
</dbReference>
<dbReference type="SMART" id="SM00320">
    <property type="entry name" value="WD40"/>
    <property type="match status" value="3"/>
</dbReference>